<accession>A0A3S4P527</accession>
<evidence type="ECO:0000313" key="1">
    <source>
        <dbReference type="EMBL" id="VEF02346.1"/>
    </source>
</evidence>
<dbReference type="KEGG" id="nci:NCTC10296_01746"/>
<sequence>MSIVYEATENVYRKPYEFRSALAYSASAFAIAMMPVPENACKKL</sequence>
<name>A0A3S4P527_9NEIS</name>
<dbReference type="EMBL" id="LR134313">
    <property type="protein sequence ID" value="VEF02346.1"/>
    <property type="molecule type" value="Genomic_DNA"/>
</dbReference>
<keyword evidence="2" id="KW-1185">Reference proteome</keyword>
<reference evidence="1 2" key="1">
    <citation type="submission" date="2018-12" db="EMBL/GenBank/DDBJ databases">
        <authorList>
            <consortium name="Pathogen Informatics"/>
        </authorList>
    </citation>
    <scope>NUCLEOTIDE SEQUENCE [LARGE SCALE GENOMIC DNA]</scope>
    <source>
        <strain evidence="1 2">NCTC10296</strain>
    </source>
</reference>
<dbReference type="Proteomes" id="UP000279284">
    <property type="component" value="Chromosome"/>
</dbReference>
<gene>
    <name evidence="1" type="ORF">NCTC10296_01746</name>
</gene>
<dbReference type="AlphaFoldDB" id="A0A3S4P527"/>
<protein>
    <submittedName>
        <fullName evidence="1">Uncharacterized protein</fullName>
    </submittedName>
</protein>
<evidence type="ECO:0000313" key="2">
    <source>
        <dbReference type="Proteomes" id="UP000279284"/>
    </source>
</evidence>
<organism evidence="1 2">
    <name type="scientific">Neisseria canis</name>
    <dbReference type="NCBI Taxonomy" id="493"/>
    <lineage>
        <taxon>Bacteria</taxon>
        <taxon>Pseudomonadati</taxon>
        <taxon>Pseudomonadota</taxon>
        <taxon>Betaproteobacteria</taxon>
        <taxon>Neisseriales</taxon>
        <taxon>Neisseriaceae</taxon>
        <taxon>Neisseria</taxon>
    </lineage>
</organism>
<proteinExistence type="predicted"/>